<organism evidence="2 3">
    <name type="scientific">Clitoria ternatea</name>
    <name type="common">Butterfly pea</name>
    <dbReference type="NCBI Taxonomy" id="43366"/>
    <lineage>
        <taxon>Eukaryota</taxon>
        <taxon>Viridiplantae</taxon>
        <taxon>Streptophyta</taxon>
        <taxon>Embryophyta</taxon>
        <taxon>Tracheophyta</taxon>
        <taxon>Spermatophyta</taxon>
        <taxon>Magnoliopsida</taxon>
        <taxon>eudicotyledons</taxon>
        <taxon>Gunneridae</taxon>
        <taxon>Pentapetalae</taxon>
        <taxon>rosids</taxon>
        <taxon>fabids</taxon>
        <taxon>Fabales</taxon>
        <taxon>Fabaceae</taxon>
        <taxon>Papilionoideae</taxon>
        <taxon>50 kb inversion clade</taxon>
        <taxon>NPAAA clade</taxon>
        <taxon>indigoferoid/millettioid clade</taxon>
        <taxon>Phaseoleae</taxon>
        <taxon>Clitoria</taxon>
    </lineage>
</organism>
<feature type="region of interest" description="Disordered" evidence="1">
    <location>
        <begin position="79"/>
        <end position="109"/>
    </location>
</feature>
<dbReference type="Proteomes" id="UP001359559">
    <property type="component" value="Unassembled WGS sequence"/>
</dbReference>
<accession>A0AAN9JQ39</accession>
<protein>
    <submittedName>
        <fullName evidence="2">Uncharacterized protein</fullName>
    </submittedName>
</protein>
<evidence type="ECO:0000313" key="3">
    <source>
        <dbReference type="Proteomes" id="UP001359559"/>
    </source>
</evidence>
<dbReference type="AlphaFoldDB" id="A0AAN9JQ39"/>
<sequence>MMLAGITVGTVNRVLTTKSKPAFEGVGYIKGDGCRRLSALNEVPLLLRKKLSVLLPGKLNDMLVLHVVLCCVEVKDNDSGDEMKRTKQEQGVAVGVSGHSHSAREKNSCSLSFDDGTQLDWTSSPRESERKQIFYTPKMDAVKPEPGISKDKSEDDPKGKRLLEKVQSLKDRVSALESIWDRRRLMIQFYINQRPSSIVAVSDANKGHHIDNDVCNDTETVIVRTTSDVATKDTDTVLAQVEEPTEIIDTSKNDESHTAKKVRSLSLEYCLEGGRCDSPVVGKQLFRSSTLGLSSVKPLQSTYSDIMFKQIVKGFETSQCCVLSTIMVRDEYDDNLTIGEADLTTWSYSEVYGILDLEKRSDSFLWIMEWIKMGHSFELKLEPVDDVETMRMKLAQYS</sequence>
<evidence type="ECO:0000256" key="1">
    <source>
        <dbReference type="SAM" id="MobiDB-lite"/>
    </source>
</evidence>
<reference evidence="2 3" key="1">
    <citation type="submission" date="2024-01" db="EMBL/GenBank/DDBJ databases">
        <title>The genomes of 5 underutilized Papilionoideae crops provide insights into root nodulation and disease resistance.</title>
        <authorList>
            <person name="Yuan L."/>
        </authorList>
    </citation>
    <scope>NUCLEOTIDE SEQUENCE [LARGE SCALE GENOMIC DNA]</scope>
    <source>
        <strain evidence="2">LY-2023</strain>
        <tissue evidence="2">Leaf</tissue>
    </source>
</reference>
<dbReference type="EMBL" id="JAYKXN010000003">
    <property type="protein sequence ID" value="KAK7301933.1"/>
    <property type="molecule type" value="Genomic_DNA"/>
</dbReference>
<evidence type="ECO:0000313" key="2">
    <source>
        <dbReference type="EMBL" id="KAK7301933.1"/>
    </source>
</evidence>
<name>A0AAN9JQ39_CLITE</name>
<gene>
    <name evidence="2" type="ORF">RJT34_12810</name>
</gene>
<comment type="caution">
    <text evidence="2">The sequence shown here is derived from an EMBL/GenBank/DDBJ whole genome shotgun (WGS) entry which is preliminary data.</text>
</comment>
<feature type="region of interest" description="Disordered" evidence="1">
    <location>
        <begin position="140"/>
        <end position="160"/>
    </location>
</feature>
<keyword evidence="3" id="KW-1185">Reference proteome</keyword>
<proteinExistence type="predicted"/>
<feature type="compositionally biased region" description="Basic and acidic residues" evidence="1">
    <location>
        <begin position="79"/>
        <end position="88"/>
    </location>
</feature>